<reference evidence="2 3" key="1">
    <citation type="journal article" date="2009" name="Nature">
        <title>Evolution of pathogenicity and sexual reproduction in eight Candida genomes.</title>
        <authorList>
            <person name="Butler G."/>
            <person name="Rasmussen M.D."/>
            <person name="Lin M.F."/>
            <person name="Santos M.A."/>
            <person name="Sakthikumar S."/>
            <person name="Munro C.A."/>
            <person name="Rheinbay E."/>
            <person name="Grabherr M."/>
            <person name="Forche A."/>
            <person name="Reedy J.L."/>
            <person name="Agrafioti I."/>
            <person name="Arnaud M.B."/>
            <person name="Bates S."/>
            <person name="Brown A.J."/>
            <person name="Brunke S."/>
            <person name="Costanzo M.C."/>
            <person name="Fitzpatrick D.A."/>
            <person name="de Groot P.W."/>
            <person name="Harris D."/>
            <person name="Hoyer L.L."/>
            <person name="Hube B."/>
            <person name="Klis F.M."/>
            <person name="Kodira C."/>
            <person name="Lennard N."/>
            <person name="Logue M.E."/>
            <person name="Martin R."/>
            <person name="Neiman A.M."/>
            <person name="Nikolaou E."/>
            <person name="Quail M.A."/>
            <person name="Quinn J."/>
            <person name="Santos M.C."/>
            <person name="Schmitzberger F.F."/>
            <person name="Sherlock G."/>
            <person name="Shah P."/>
            <person name="Silverstein K.A."/>
            <person name="Skrzypek M.S."/>
            <person name="Soll D."/>
            <person name="Staggs R."/>
            <person name="Stansfield I."/>
            <person name="Stumpf M.P."/>
            <person name="Sudbery P.E."/>
            <person name="Srikantha T."/>
            <person name="Zeng Q."/>
            <person name="Berman J."/>
            <person name="Berriman M."/>
            <person name="Heitman J."/>
            <person name="Gow N.A."/>
            <person name="Lorenz M.C."/>
            <person name="Birren B.W."/>
            <person name="Kellis M."/>
            <person name="Cuomo C.A."/>
        </authorList>
    </citation>
    <scope>NUCLEOTIDE SEQUENCE [LARGE SCALE GENOMIC DNA]</scope>
    <source>
        <strain evidence="3">ATCC MYA-3404 / T1</strain>
    </source>
</reference>
<keyword evidence="1" id="KW-0472">Membrane</keyword>
<dbReference type="GeneID" id="8295815"/>
<keyword evidence="3" id="KW-1185">Reference proteome</keyword>
<dbReference type="RefSeq" id="XP_002549670.1">
    <property type="nucleotide sequence ID" value="XM_002549624.1"/>
</dbReference>
<dbReference type="OrthoDB" id="4022983at2759"/>
<sequence>MYECRWLMVVIYYKSMDGCWECFFFLLPLHFSLRGFFFFFGCCFVFLRMVISLWVFRDFDQLEAMTLNDLKLKVKKVEKRLVICLLSGIQSSINYHSNKSIDLYVVTNGNVYKNYIQNLIRKHKDVHLIIQYSSIESIMRMFKFIYQINSLEYILPIPTTILYDSSEIENLQLSPDFILTQQIIRYLNMKHGATIMSLSNVEEVTTVENINDVLNLENLAPKPIFESTSERINSLEINLYIPSSWDSWNKIVVQGKSFVLPDTEQIIRDESKLELLDSNYEKFLNDQYDLHSVLQGLNPEQSEVTPVETNFKISLSDMLREIVQPSVVE</sequence>
<feature type="transmembrane region" description="Helical" evidence="1">
    <location>
        <begin position="36"/>
        <end position="56"/>
    </location>
</feature>
<evidence type="ECO:0000313" key="2">
    <source>
        <dbReference type="EMBL" id="EER32296.1"/>
    </source>
</evidence>
<evidence type="ECO:0000256" key="1">
    <source>
        <dbReference type="SAM" id="Phobius"/>
    </source>
</evidence>
<proteinExistence type="predicted"/>
<gene>
    <name evidence="2" type="ORF">CTRG_03967</name>
</gene>
<evidence type="ECO:0000313" key="3">
    <source>
        <dbReference type="Proteomes" id="UP000002037"/>
    </source>
</evidence>
<name>C5MCL6_CANTT</name>
<protein>
    <submittedName>
        <fullName evidence="2">Uncharacterized protein</fullName>
    </submittedName>
</protein>
<dbReference type="HOGENOM" id="CLU_073103_0_0_1"/>
<dbReference type="KEGG" id="ctp:CTRG_03967"/>
<dbReference type="Proteomes" id="UP000002037">
    <property type="component" value="Unassembled WGS sequence"/>
</dbReference>
<organism evidence="2 3">
    <name type="scientific">Candida tropicalis (strain ATCC MYA-3404 / T1)</name>
    <name type="common">Yeast</name>
    <dbReference type="NCBI Taxonomy" id="294747"/>
    <lineage>
        <taxon>Eukaryota</taxon>
        <taxon>Fungi</taxon>
        <taxon>Dikarya</taxon>
        <taxon>Ascomycota</taxon>
        <taxon>Saccharomycotina</taxon>
        <taxon>Pichiomycetes</taxon>
        <taxon>Debaryomycetaceae</taxon>
        <taxon>Candida/Lodderomyces clade</taxon>
        <taxon>Candida</taxon>
    </lineage>
</organism>
<dbReference type="eggNOG" id="ENOG502RQ8Q">
    <property type="taxonomic scope" value="Eukaryota"/>
</dbReference>
<dbReference type="EMBL" id="GG692399">
    <property type="protein sequence ID" value="EER32296.1"/>
    <property type="molecule type" value="Genomic_DNA"/>
</dbReference>
<dbReference type="VEuPathDB" id="FungiDB:CTRG_03967"/>
<keyword evidence="1" id="KW-1133">Transmembrane helix</keyword>
<dbReference type="AlphaFoldDB" id="C5MCL6"/>
<accession>C5MCL6</accession>
<keyword evidence="1" id="KW-0812">Transmembrane</keyword>